<evidence type="ECO:0000313" key="2">
    <source>
        <dbReference type="Proteomes" id="UP000814128"/>
    </source>
</evidence>
<dbReference type="EMBL" id="MU273594">
    <property type="protein sequence ID" value="KAI0031078.1"/>
    <property type="molecule type" value="Genomic_DNA"/>
</dbReference>
<gene>
    <name evidence="1" type="ORF">K488DRAFT_52872</name>
</gene>
<reference evidence="1" key="1">
    <citation type="submission" date="2021-02" db="EMBL/GenBank/DDBJ databases">
        <authorList>
            <consortium name="DOE Joint Genome Institute"/>
            <person name="Ahrendt S."/>
            <person name="Looney B.P."/>
            <person name="Miyauchi S."/>
            <person name="Morin E."/>
            <person name="Drula E."/>
            <person name="Courty P.E."/>
            <person name="Chicoki N."/>
            <person name="Fauchery L."/>
            <person name="Kohler A."/>
            <person name="Kuo A."/>
            <person name="Labutti K."/>
            <person name="Pangilinan J."/>
            <person name="Lipzen A."/>
            <person name="Riley R."/>
            <person name="Andreopoulos W."/>
            <person name="He G."/>
            <person name="Johnson J."/>
            <person name="Barry K.W."/>
            <person name="Grigoriev I.V."/>
            <person name="Nagy L."/>
            <person name="Hibbett D."/>
            <person name="Henrissat B."/>
            <person name="Matheny P.B."/>
            <person name="Labbe J."/>
            <person name="Martin F."/>
        </authorList>
    </citation>
    <scope>NUCLEOTIDE SEQUENCE</scope>
    <source>
        <strain evidence="1">EC-137</strain>
    </source>
</reference>
<organism evidence="1 2">
    <name type="scientific">Vararia minispora EC-137</name>
    <dbReference type="NCBI Taxonomy" id="1314806"/>
    <lineage>
        <taxon>Eukaryota</taxon>
        <taxon>Fungi</taxon>
        <taxon>Dikarya</taxon>
        <taxon>Basidiomycota</taxon>
        <taxon>Agaricomycotina</taxon>
        <taxon>Agaricomycetes</taxon>
        <taxon>Russulales</taxon>
        <taxon>Lachnocladiaceae</taxon>
        <taxon>Vararia</taxon>
    </lineage>
</organism>
<reference evidence="1" key="2">
    <citation type="journal article" date="2022" name="New Phytol.">
        <title>Evolutionary transition to the ectomycorrhizal habit in the genomes of a hyperdiverse lineage of mushroom-forming fungi.</title>
        <authorList>
            <person name="Looney B."/>
            <person name="Miyauchi S."/>
            <person name="Morin E."/>
            <person name="Drula E."/>
            <person name="Courty P.E."/>
            <person name="Kohler A."/>
            <person name="Kuo A."/>
            <person name="LaButti K."/>
            <person name="Pangilinan J."/>
            <person name="Lipzen A."/>
            <person name="Riley R."/>
            <person name="Andreopoulos W."/>
            <person name="He G."/>
            <person name="Johnson J."/>
            <person name="Nolan M."/>
            <person name="Tritt A."/>
            <person name="Barry K.W."/>
            <person name="Grigoriev I.V."/>
            <person name="Nagy L.G."/>
            <person name="Hibbett D."/>
            <person name="Henrissat B."/>
            <person name="Matheny P.B."/>
            <person name="Labbe J."/>
            <person name="Martin F.M."/>
        </authorList>
    </citation>
    <scope>NUCLEOTIDE SEQUENCE</scope>
    <source>
        <strain evidence="1">EC-137</strain>
    </source>
</reference>
<accession>A0ACB8QGV5</accession>
<dbReference type="Proteomes" id="UP000814128">
    <property type="component" value="Unassembled WGS sequence"/>
</dbReference>
<sequence length="365" mass="41348">MDASSYSHTIRHHPYFTPDEVDFLSEKQRGKLSTTQEEKARQQACAFMEAVGSRIGFPRKTIATAQNLYHRFHLFFPRKDHGFHEVSLAALYVSTKMHDTLKKPREILMASYAVRYPELAAKPKSLSGDIDMDPNVVEMDRQRLLGVERLILETICFNFTSRTPFPYVIKMGKALNASKRLTKLGWRLTVDCQRTLAPLEYPPHVIAFSGLYLASLLSTFEREPAEAHPDCKTKTDHEIMEMLRTQGSWERLFQVQVEDVEVIAHALLDILIAAAQNPTAATSPSTPSSPSPNLSRAQQQPHAAPVQSPWKPDYLVRLKIAMRECEHPPRDRIPLIDAREAERQYALLGRNEGTLRFLFGPAGAS</sequence>
<comment type="caution">
    <text evidence="1">The sequence shown here is derived from an EMBL/GenBank/DDBJ whole genome shotgun (WGS) entry which is preliminary data.</text>
</comment>
<evidence type="ECO:0000313" key="1">
    <source>
        <dbReference type="EMBL" id="KAI0031078.1"/>
    </source>
</evidence>
<proteinExistence type="predicted"/>
<name>A0ACB8QGV5_9AGAM</name>
<keyword evidence="2" id="KW-1185">Reference proteome</keyword>
<protein>
    <submittedName>
        <fullName evidence="1">Cyclin-like protein</fullName>
    </submittedName>
</protein>